<accession>A0AAV2BQV2</accession>
<dbReference type="AlphaFoldDB" id="A0AAV2BQV2"/>
<reference evidence="2 3" key="1">
    <citation type="submission" date="2024-04" db="EMBL/GenBank/DDBJ databases">
        <authorList>
            <person name="Rising A."/>
            <person name="Reimegard J."/>
            <person name="Sonavane S."/>
            <person name="Akerstrom W."/>
            <person name="Nylinder S."/>
            <person name="Hedman E."/>
            <person name="Kallberg Y."/>
        </authorList>
    </citation>
    <scope>NUCLEOTIDE SEQUENCE [LARGE SCALE GENOMIC DNA]</scope>
</reference>
<gene>
    <name evidence="2" type="ORF">LARSCL_LOCUS20725</name>
</gene>
<dbReference type="EMBL" id="CAXIEN010000455">
    <property type="protein sequence ID" value="CAL1298146.1"/>
    <property type="molecule type" value="Genomic_DNA"/>
</dbReference>
<name>A0AAV2BQV2_9ARAC</name>
<keyword evidence="3" id="KW-1185">Reference proteome</keyword>
<sequence length="149" mass="16796">MSDEEELRIPISELVTVTIQRNEVTTVRLEIPFYNETDAIIAYNSLRIDKEPPRGNVSKELSVICETLLVANTGVKSFLHFGKTTGCSLACSVFLYYPVFVNEKVLGRQLPLVPGRNSLFSHFYIICDFVNTLNKFGPSSNKEAEEETE</sequence>
<organism evidence="2 3">
    <name type="scientific">Larinioides sclopetarius</name>
    <dbReference type="NCBI Taxonomy" id="280406"/>
    <lineage>
        <taxon>Eukaryota</taxon>
        <taxon>Metazoa</taxon>
        <taxon>Ecdysozoa</taxon>
        <taxon>Arthropoda</taxon>
        <taxon>Chelicerata</taxon>
        <taxon>Arachnida</taxon>
        <taxon>Araneae</taxon>
        <taxon>Araneomorphae</taxon>
        <taxon>Entelegynae</taxon>
        <taxon>Araneoidea</taxon>
        <taxon>Araneidae</taxon>
        <taxon>Larinioides</taxon>
    </lineage>
</organism>
<protein>
    <submittedName>
        <fullName evidence="2">Uncharacterized protein</fullName>
    </submittedName>
</protein>
<dbReference type="Pfam" id="PF09341">
    <property type="entry name" value="Pcc1"/>
    <property type="match status" value="1"/>
</dbReference>
<proteinExistence type="inferred from homology"/>
<evidence type="ECO:0000313" key="3">
    <source>
        <dbReference type="Proteomes" id="UP001497382"/>
    </source>
</evidence>
<comment type="similarity">
    <text evidence="1">Belongs to the CTAG/PCC1 family.</text>
</comment>
<evidence type="ECO:0000256" key="1">
    <source>
        <dbReference type="ARBA" id="ARBA00007073"/>
    </source>
</evidence>
<dbReference type="Gene3D" id="3.30.310.50">
    <property type="entry name" value="Alpha-D-phosphohexomutase, C-terminal domain"/>
    <property type="match status" value="1"/>
</dbReference>
<evidence type="ECO:0000313" key="2">
    <source>
        <dbReference type="EMBL" id="CAL1298146.1"/>
    </source>
</evidence>
<comment type="caution">
    <text evidence="2">The sequence shown here is derived from an EMBL/GenBank/DDBJ whole genome shotgun (WGS) entry which is preliminary data.</text>
</comment>
<dbReference type="InterPro" id="IPR015419">
    <property type="entry name" value="CTAG/Pcc1"/>
</dbReference>
<dbReference type="Proteomes" id="UP001497382">
    <property type="component" value="Unassembled WGS sequence"/>
</dbReference>